<evidence type="ECO:0000256" key="1">
    <source>
        <dbReference type="SAM" id="Phobius"/>
    </source>
</evidence>
<keyword evidence="4" id="KW-1185">Reference proteome</keyword>
<dbReference type="RefSeq" id="WP_249512827.1">
    <property type="nucleotide sequence ID" value="NZ_CP093365.1"/>
</dbReference>
<reference evidence="3 4" key="1">
    <citation type="journal article" date="2022" name="Int. J. Syst. Evol. Microbiol.">
        <title>Apilactobacillus apisilvae sp. nov., Nicolia spurrieriana gen. nov. sp. nov., Bombilactobacillus folatiphilus sp. nov. and Bombilactobacillus thymidiniphilus sp. nov., four new lactic acid bacterial isolates from stingless bees Tetragonula carbonaria and Austroplebeia australis.</title>
        <authorList>
            <person name="Oliphant S.A."/>
            <person name="Watson-Haigh N.S."/>
            <person name="Sumby K.M."/>
            <person name="Gardner J."/>
            <person name="Groom S."/>
            <person name="Jiranek V."/>
        </authorList>
    </citation>
    <scope>NUCLEOTIDE SEQUENCE [LARGE SCALE GENOMIC DNA]</scope>
    <source>
        <strain evidence="3 4">SG4_A1</strain>
    </source>
</reference>
<proteinExistence type="predicted"/>
<dbReference type="EMBL" id="CP093365">
    <property type="protein sequence ID" value="UQS83601.1"/>
    <property type="molecule type" value="Genomic_DNA"/>
</dbReference>
<keyword evidence="1" id="KW-0812">Transmembrane</keyword>
<feature type="transmembrane region" description="Helical" evidence="1">
    <location>
        <begin position="96"/>
        <end position="115"/>
    </location>
</feature>
<feature type="transmembrane region" description="Helical" evidence="1">
    <location>
        <begin position="20"/>
        <end position="48"/>
    </location>
</feature>
<evidence type="ECO:0000313" key="4">
    <source>
        <dbReference type="Proteomes" id="UP000831947"/>
    </source>
</evidence>
<dbReference type="EMBL" id="CP093365">
    <property type="protein sequence ID" value="UQS83646.1"/>
    <property type="molecule type" value="Genomic_DNA"/>
</dbReference>
<feature type="transmembrane region" description="Helical" evidence="1">
    <location>
        <begin position="69"/>
        <end position="90"/>
    </location>
</feature>
<gene>
    <name evidence="3" type="ORF">MOO47_00120</name>
    <name evidence="2" type="ORF">MOO47_07510</name>
</gene>
<accession>A0ABY4PDR7</accession>
<keyword evidence="1" id="KW-1133">Transmembrane helix</keyword>
<name>A0ABY4PDR7_9LACO</name>
<evidence type="ECO:0000313" key="2">
    <source>
        <dbReference type="EMBL" id="UQS83601.1"/>
    </source>
</evidence>
<dbReference type="Proteomes" id="UP000831947">
    <property type="component" value="Chromosome"/>
</dbReference>
<organism evidence="3 4">
    <name type="scientific">Bombilactobacillus thymidiniphilus</name>
    <dbReference type="NCBI Taxonomy" id="2923363"/>
    <lineage>
        <taxon>Bacteria</taxon>
        <taxon>Bacillati</taxon>
        <taxon>Bacillota</taxon>
        <taxon>Bacilli</taxon>
        <taxon>Lactobacillales</taxon>
        <taxon>Lactobacillaceae</taxon>
        <taxon>Bombilactobacillus</taxon>
    </lineage>
</organism>
<keyword evidence="1" id="KW-0472">Membrane</keyword>
<sequence>MTNVKLLPRFYKLVPFGGLLATIIALSLQTMSSLLLATLIFGVSIYFFRVGTATIGQIITDKDLIAESIILGDVFTRFVNFVVGIGFFFIIKFLDYKIVVILISILGTIGNVLFVDQPIKAYSDLIKSRGSL</sequence>
<evidence type="ECO:0000313" key="3">
    <source>
        <dbReference type="EMBL" id="UQS83646.1"/>
    </source>
</evidence>
<protein>
    <submittedName>
        <fullName evidence="3">Uncharacterized protein</fullName>
    </submittedName>
</protein>